<dbReference type="SUPFAM" id="SSF52833">
    <property type="entry name" value="Thioredoxin-like"/>
    <property type="match status" value="1"/>
</dbReference>
<name>A0AAE9Z6Q1_9GAMM</name>
<protein>
    <submittedName>
        <fullName evidence="1">Glutaredoxin family protein</fullName>
    </submittedName>
</protein>
<dbReference type="EMBL" id="CP059733">
    <property type="protein sequence ID" value="WDE07766.1"/>
    <property type="molecule type" value="Genomic_DNA"/>
</dbReference>
<sequence length="76" mass="8564">MSQAFILYSSEGCHLCEQALELCYQLLAPASIKVVDIVDDDRLVELYGVYIPVLERLADGQKLFWPFTAEQVGELV</sequence>
<evidence type="ECO:0000313" key="2">
    <source>
        <dbReference type="Proteomes" id="UP000032352"/>
    </source>
</evidence>
<organism evidence="1 2">
    <name type="scientific">Thalassomonas viridans</name>
    <dbReference type="NCBI Taxonomy" id="137584"/>
    <lineage>
        <taxon>Bacteria</taxon>
        <taxon>Pseudomonadati</taxon>
        <taxon>Pseudomonadota</taxon>
        <taxon>Gammaproteobacteria</taxon>
        <taxon>Alteromonadales</taxon>
        <taxon>Colwelliaceae</taxon>
        <taxon>Thalassomonas</taxon>
    </lineage>
</organism>
<reference evidence="1 2" key="1">
    <citation type="journal article" date="2015" name="Genome Announc.">
        <title>Draft Genome Sequences of Marine Isolates of Thalassomonas viridans and Thalassomonas actiniarum.</title>
        <authorList>
            <person name="Olonade I."/>
            <person name="van Zyl L.J."/>
            <person name="Trindade M."/>
        </authorList>
    </citation>
    <scope>NUCLEOTIDE SEQUENCE [LARGE SCALE GENOMIC DNA]</scope>
    <source>
        <strain evidence="1 2">XOM25</strain>
    </source>
</reference>
<dbReference type="AlphaFoldDB" id="A0AAE9Z6Q1"/>
<reference evidence="1 2" key="2">
    <citation type="journal article" date="2022" name="Mar. Drugs">
        <title>Bioassay-Guided Fractionation Leads to the Detection of Cholic Acid Generated by the Rare Thalassomonas sp.</title>
        <authorList>
            <person name="Pheiffer F."/>
            <person name="Schneider Y.K."/>
            <person name="Hansen E.H."/>
            <person name="Andersen J.H."/>
            <person name="Isaksson J."/>
            <person name="Busche T."/>
            <person name="R C."/>
            <person name="Kalinowski J."/>
            <person name="Zyl L.V."/>
            <person name="Trindade M."/>
        </authorList>
    </citation>
    <scope>NUCLEOTIDE SEQUENCE [LARGE SCALE GENOMIC DNA]</scope>
    <source>
        <strain evidence="1 2">XOM25</strain>
    </source>
</reference>
<gene>
    <name evidence="1" type="ORF">SG34_013235</name>
</gene>
<dbReference type="Proteomes" id="UP000032352">
    <property type="component" value="Chromosome"/>
</dbReference>
<proteinExistence type="predicted"/>
<dbReference type="RefSeq" id="WP_044839954.1">
    <property type="nucleotide sequence ID" value="NZ_CP059733.1"/>
</dbReference>
<evidence type="ECO:0000313" key="1">
    <source>
        <dbReference type="EMBL" id="WDE07766.1"/>
    </source>
</evidence>
<dbReference type="Pfam" id="PF05768">
    <property type="entry name" value="Glrx-like"/>
    <property type="match status" value="1"/>
</dbReference>
<keyword evidence="2" id="KW-1185">Reference proteome</keyword>
<dbReference type="KEGG" id="tvd:SG34_013235"/>
<dbReference type="InterPro" id="IPR008554">
    <property type="entry name" value="Glutaredoxin-like"/>
</dbReference>
<dbReference type="Gene3D" id="3.40.30.10">
    <property type="entry name" value="Glutaredoxin"/>
    <property type="match status" value="1"/>
</dbReference>
<dbReference type="InterPro" id="IPR036249">
    <property type="entry name" value="Thioredoxin-like_sf"/>
</dbReference>
<accession>A0AAE9Z6Q1</accession>